<evidence type="ECO:0000256" key="13">
    <source>
        <dbReference type="SAM" id="MobiDB-lite"/>
    </source>
</evidence>
<evidence type="ECO:0000259" key="14">
    <source>
        <dbReference type="PROSITE" id="PS50089"/>
    </source>
</evidence>
<keyword evidence="6" id="KW-0862">Zinc</keyword>
<comment type="caution">
    <text evidence="16">The sequence shown here is derived from an EMBL/GenBank/DDBJ whole genome shotgun (WGS) entry which is preliminary data.</text>
</comment>
<dbReference type="PROSITE" id="PS51065">
    <property type="entry name" value="NHR"/>
    <property type="match status" value="2"/>
</dbReference>
<evidence type="ECO:0000256" key="3">
    <source>
        <dbReference type="ARBA" id="ARBA00022723"/>
    </source>
</evidence>
<dbReference type="FunFam" id="2.60.120.920:FF:000005">
    <property type="entry name" value="Putative E3 ubiquitin-protein ligase NEURL1B"/>
    <property type="match status" value="2"/>
</dbReference>
<dbReference type="AlphaFoldDB" id="A0A8K0GER3"/>
<gene>
    <name evidence="16" type="ORF">ILUMI_09767</name>
</gene>
<dbReference type="GO" id="GO:0007399">
    <property type="term" value="P:nervous system development"/>
    <property type="evidence" value="ECO:0007669"/>
    <property type="project" value="UniProtKB-KW"/>
</dbReference>
<dbReference type="Pfam" id="PF07177">
    <property type="entry name" value="Neuralized"/>
    <property type="match status" value="2"/>
</dbReference>
<dbReference type="GO" id="GO:0008270">
    <property type="term" value="F:zinc ion binding"/>
    <property type="evidence" value="ECO:0007669"/>
    <property type="project" value="UniProtKB-KW"/>
</dbReference>
<evidence type="ECO:0000256" key="11">
    <source>
        <dbReference type="ARBA" id="ARBA00068495"/>
    </source>
</evidence>
<name>A0A8K0GER3_IGNLU</name>
<reference evidence="16" key="1">
    <citation type="submission" date="2019-08" db="EMBL/GenBank/DDBJ databases">
        <title>The genome of the North American firefly Photinus pyralis.</title>
        <authorList>
            <consortium name="Photinus pyralis genome working group"/>
            <person name="Fallon T.R."/>
            <person name="Sander Lower S.E."/>
            <person name="Weng J.-K."/>
        </authorList>
    </citation>
    <scope>NUCLEOTIDE SEQUENCE</scope>
    <source>
        <strain evidence="16">TRF0915ILg1</strain>
        <tissue evidence="16">Whole body</tissue>
    </source>
</reference>
<accession>A0A8K0GER3</accession>
<dbReference type="CDD" id="cd16647">
    <property type="entry name" value="mRING-HC-C3HC5_NEU1"/>
    <property type="match status" value="1"/>
</dbReference>
<organism evidence="16 17">
    <name type="scientific">Ignelater luminosus</name>
    <name type="common">Cucubano</name>
    <name type="synonym">Pyrophorus luminosus</name>
    <dbReference type="NCBI Taxonomy" id="2038154"/>
    <lineage>
        <taxon>Eukaryota</taxon>
        <taxon>Metazoa</taxon>
        <taxon>Ecdysozoa</taxon>
        <taxon>Arthropoda</taxon>
        <taxon>Hexapoda</taxon>
        <taxon>Insecta</taxon>
        <taxon>Pterygota</taxon>
        <taxon>Neoptera</taxon>
        <taxon>Endopterygota</taxon>
        <taxon>Coleoptera</taxon>
        <taxon>Polyphaga</taxon>
        <taxon>Elateriformia</taxon>
        <taxon>Elateroidea</taxon>
        <taxon>Elateridae</taxon>
        <taxon>Agrypninae</taxon>
        <taxon>Pyrophorini</taxon>
        <taxon>Ignelater</taxon>
    </lineage>
</organism>
<dbReference type="SMART" id="SM00184">
    <property type="entry name" value="RING"/>
    <property type="match status" value="1"/>
</dbReference>
<dbReference type="GO" id="GO:0003677">
    <property type="term" value="F:DNA binding"/>
    <property type="evidence" value="ECO:0007669"/>
    <property type="project" value="UniProtKB-KW"/>
</dbReference>
<feature type="domain" description="NHR" evidence="15">
    <location>
        <begin position="270"/>
        <end position="425"/>
    </location>
</feature>
<evidence type="ECO:0000256" key="9">
    <source>
        <dbReference type="ARBA" id="ARBA00023242"/>
    </source>
</evidence>
<evidence type="ECO:0000256" key="4">
    <source>
        <dbReference type="ARBA" id="ARBA00022737"/>
    </source>
</evidence>
<keyword evidence="9" id="KW-0539">Nucleus</keyword>
<evidence type="ECO:0000256" key="2">
    <source>
        <dbReference type="ARBA" id="ARBA00022473"/>
    </source>
</evidence>
<feature type="domain" description="NHR" evidence="15">
    <location>
        <begin position="57"/>
        <end position="211"/>
    </location>
</feature>
<dbReference type="PROSITE" id="PS50089">
    <property type="entry name" value="ZF_RING_2"/>
    <property type="match status" value="1"/>
</dbReference>
<keyword evidence="7" id="KW-0524">Neurogenesis</keyword>
<evidence type="ECO:0000256" key="10">
    <source>
        <dbReference type="ARBA" id="ARBA00058903"/>
    </source>
</evidence>
<dbReference type="Pfam" id="PF13920">
    <property type="entry name" value="zf-C3HC4_3"/>
    <property type="match status" value="1"/>
</dbReference>
<feature type="compositionally biased region" description="Low complexity" evidence="13">
    <location>
        <begin position="467"/>
        <end position="506"/>
    </location>
</feature>
<feature type="region of interest" description="Disordered" evidence="13">
    <location>
        <begin position="467"/>
        <end position="521"/>
    </location>
</feature>
<dbReference type="GO" id="GO:0005634">
    <property type="term" value="C:nucleus"/>
    <property type="evidence" value="ECO:0007669"/>
    <property type="project" value="UniProtKB-SubCell"/>
</dbReference>
<evidence type="ECO:0000256" key="1">
    <source>
        <dbReference type="ARBA" id="ARBA00004123"/>
    </source>
</evidence>
<keyword evidence="8" id="KW-0238">DNA-binding</keyword>
<dbReference type="FunFam" id="3.30.40.10:FF:000441">
    <property type="entry name" value="Neuralized, isoform B"/>
    <property type="match status" value="1"/>
</dbReference>
<dbReference type="Gene3D" id="3.30.40.10">
    <property type="entry name" value="Zinc/RING finger domain, C3HC4 (zinc finger)"/>
    <property type="match status" value="1"/>
</dbReference>
<comment type="subcellular location">
    <subcellularLocation>
        <location evidence="1">Nucleus</location>
    </subcellularLocation>
</comment>
<evidence type="ECO:0000256" key="5">
    <source>
        <dbReference type="ARBA" id="ARBA00022771"/>
    </source>
</evidence>
<evidence type="ECO:0000256" key="6">
    <source>
        <dbReference type="ARBA" id="ARBA00022833"/>
    </source>
</evidence>
<feature type="domain" description="RING-type" evidence="14">
    <location>
        <begin position="581"/>
        <end position="622"/>
    </location>
</feature>
<keyword evidence="5 12" id="KW-0863">Zinc-finger</keyword>
<evidence type="ECO:0000313" key="17">
    <source>
        <dbReference type="Proteomes" id="UP000801492"/>
    </source>
</evidence>
<protein>
    <recommendedName>
        <fullName evidence="11">Protein neuralized</fullName>
    </recommendedName>
</protein>
<keyword evidence="17" id="KW-1185">Reference proteome</keyword>
<evidence type="ECO:0000256" key="8">
    <source>
        <dbReference type="ARBA" id="ARBA00023125"/>
    </source>
</evidence>
<sequence>MGISTNNSCHCKADQVKENSSSATPKGKMKVLKKIKRRMGLVSRSSSHGGGTNNLPPLLFHNVHGDNIRISRDGTVARRVESFCKGIAFSSRPVKVNEKVCIKFLEISNNWSGVIRFGFTYNDPSTLRNGLPKYACPDLTNKPGYWAKALAERFCSQNTILFYYVTSAGDVHFGINGEEKGIFFGGVETRGPLWALIDVYGNSTAIEFVDIRHQLNNNRRNLASNSCDNTPEEIDRIVYPMQALSFHQRDNEELSLPPLRYQPSTLNFTSMSLHRTRGRNVRFNSNRTIASRTDTEFCQGYVFTPRPLQLGERIVIQVLSTEPIFQGYLGLGLTSCDPANLQTSDLPDDSSFLLDRPEYWVISKDFARHLNRGDEISFCIAPNGEVQISKNGGTPSVVIHVDQTLRLWAFFDIYGSTQRIRVLSCPPSPVRNPERRILSPATSESMNGIAVLSVILPPAHANLLNQQAAPATSAHHSHHSSQNSVHSQNNNSHASHYISNHSSNHSHPSHHMVAPLSPAPSNIVTQAHSSVSVVAPVPTGTMLSAYSNTYIEPISTGSIYSTLQPRSDHERPGVGGAGTECTICYEHPIDSVLYMCGHMCMCYECALQQWRGKGGGHCPLCRAIIRDVIRTYKS</sequence>
<comment type="function">
    <text evidence="10">Involved in neurogenesis. Interacts with other neurogenic proteins in the specification of the neuroblast versus epidermoblast cell fate.</text>
</comment>
<proteinExistence type="predicted"/>
<dbReference type="SMART" id="SM00588">
    <property type="entry name" value="NEUZ"/>
    <property type="match status" value="2"/>
</dbReference>
<dbReference type="InterPro" id="IPR037962">
    <property type="entry name" value="Neuralized"/>
</dbReference>
<dbReference type="GO" id="GO:0061630">
    <property type="term" value="F:ubiquitin protein ligase activity"/>
    <property type="evidence" value="ECO:0007669"/>
    <property type="project" value="TreeGrafter"/>
</dbReference>
<keyword evidence="2" id="KW-0217">Developmental protein</keyword>
<dbReference type="PANTHER" id="PTHR12429:SF6">
    <property type="entry name" value="PROTEIN NEURALIZED"/>
    <property type="match status" value="1"/>
</dbReference>
<dbReference type="Gene3D" id="2.60.120.920">
    <property type="match status" value="2"/>
</dbReference>
<dbReference type="PANTHER" id="PTHR12429">
    <property type="entry name" value="NEURALIZED"/>
    <property type="match status" value="1"/>
</dbReference>
<dbReference type="SUPFAM" id="SSF57850">
    <property type="entry name" value="RING/U-box"/>
    <property type="match status" value="1"/>
</dbReference>
<dbReference type="OrthoDB" id="6078042at2759"/>
<keyword evidence="3" id="KW-0479">Metal-binding</keyword>
<dbReference type="Proteomes" id="UP000801492">
    <property type="component" value="Unassembled WGS sequence"/>
</dbReference>
<evidence type="ECO:0000313" key="16">
    <source>
        <dbReference type="EMBL" id="KAF2896401.1"/>
    </source>
</evidence>
<keyword evidence="4" id="KW-0677">Repeat</keyword>
<dbReference type="InterPro" id="IPR006573">
    <property type="entry name" value="NHR_dom"/>
</dbReference>
<dbReference type="InterPro" id="IPR043136">
    <property type="entry name" value="B30.2/SPRY_sf"/>
</dbReference>
<evidence type="ECO:0000256" key="7">
    <source>
        <dbReference type="ARBA" id="ARBA00022902"/>
    </source>
</evidence>
<evidence type="ECO:0000259" key="15">
    <source>
        <dbReference type="PROSITE" id="PS51065"/>
    </source>
</evidence>
<evidence type="ECO:0000256" key="12">
    <source>
        <dbReference type="PROSITE-ProRule" id="PRU00175"/>
    </source>
</evidence>
<dbReference type="EMBL" id="VTPC01005147">
    <property type="protein sequence ID" value="KAF2896401.1"/>
    <property type="molecule type" value="Genomic_DNA"/>
</dbReference>
<dbReference type="InterPro" id="IPR013083">
    <property type="entry name" value="Znf_RING/FYVE/PHD"/>
</dbReference>
<dbReference type="InterPro" id="IPR001841">
    <property type="entry name" value="Znf_RING"/>
</dbReference>